<gene>
    <name evidence="2" type="ORF">MCEL_34480</name>
</gene>
<sequence length="91" mass="9676">MLGVETHPPIAQGRVQTAHPGDVVCHASPPSSVRDFLKPTRFWPKLGPTRHAGLGLLRSHTSPVSFATGVLIGLSLLVSPAATLDWRYATA</sequence>
<organism evidence="2 3">
    <name type="scientific">Mycolicibacterium celeriflavum</name>
    <name type="common">Mycobacterium celeriflavum</name>
    <dbReference type="NCBI Taxonomy" id="1249101"/>
    <lineage>
        <taxon>Bacteria</taxon>
        <taxon>Bacillati</taxon>
        <taxon>Actinomycetota</taxon>
        <taxon>Actinomycetes</taxon>
        <taxon>Mycobacteriales</taxon>
        <taxon>Mycobacteriaceae</taxon>
        <taxon>Mycolicibacterium</taxon>
    </lineage>
</organism>
<dbReference type="EMBL" id="AP022591">
    <property type="protein sequence ID" value="BBY45153.1"/>
    <property type="molecule type" value="Genomic_DNA"/>
</dbReference>
<protein>
    <submittedName>
        <fullName evidence="2">Uncharacterized protein</fullName>
    </submittedName>
</protein>
<evidence type="ECO:0000256" key="1">
    <source>
        <dbReference type="SAM" id="MobiDB-lite"/>
    </source>
</evidence>
<evidence type="ECO:0000313" key="3">
    <source>
        <dbReference type="Proteomes" id="UP000466431"/>
    </source>
</evidence>
<accession>A0A7I7RKW5</accession>
<dbReference type="AlphaFoldDB" id="A0A7I7RKW5"/>
<reference evidence="2 3" key="1">
    <citation type="journal article" date="2019" name="Emerg. Microbes Infect.">
        <title>Comprehensive subspecies identification of 175 nontuberculous mycobacteria species based on 7547 genomic profiles.</title>
        <authorList>
            <person name="Matsumoto Y."/>
            <person name="Kinjo T."/>
            <person name="Motooka D."/>
            <person name="Nabeya D."/>
            <person name="Jung N."/>
            <person name="Uechi K."/>
            <person name="Horii T."/>
            <person name="Iida T."/>
            <person name="Fujita J."/>
            <person name="Nakamura S."/>
        </authorList>
    </citation>
    <scope>NUCLEOTIDE SEQUENCE [LARGE SCALE GENOMIC DNA]</scope>
    <source>
        <strain evidence="2 3">JCM 18439</strain>
    </source>
</reference>
<keyword evidence="3" id="KW-1185">Reference proteome</keyword>
<dbReference type="KEGG" id="mcee:MCEL_34480"/>
<name>A0A7I7RKW5_MYCCF</name>
<evidence type="ECO:0000313" key="2">
    <source>
        <dbReference type="EMBL" id="BBY45153.1"/>
    </source>
</evidence>
<feature type="region of interest" description="Disordered" evidence="1">
    <location>
        <begin position="1"/>
        <end position="22"/>
    </location>
</feature>
<dbReference type="Proteomes" id="UP000466431">
    <property type="component" value="Chromosome"/>
</dbReference>
<proteinExistence type="predicted"/>